<dbReference type="InterPro" id="IPR047122">
    <property type="entry name" value="Trans-enoyl_RdTase-like"/>
</dbReference>
<dbReference type="SMART" id="SM00829">
    <property type="entry name" value="PKS_ER"/>
    <property type="match status" value="1"/>
</dbReference>
<feature type="domain" description="Enoyl reductase (ER)" evidence="5">
    <location>
        <begin position="22"/>
        <end position="381"/>
    </location>
</feature>
<evidence type="ECO:0000256" key="1">
    <source>
        <dbReference type="ARBA" id="ARBA00008072"/>
    </source>
</evidence>
<dbReference type="SUPFAM" id="SSF50129">
    <property type="entry name" value="GroES-like"/>
    <property type="match status" value="1"/>
</dbReference>
<dbReference type="InterPro" id="IPR013154">
    <property type="entry name" value="ADH-like_N"/>
</dbReference>
<dbReference type="Pfam" id="PF08240">
    <property type="entry name" value="ADH_N"/>
    <property type="match status" value="1"/>
</dbReference>
<dbReference type="GeneID" id="89940705"/>
<comment type="similarity">
    <text evidence="1">Belongs to the zinc-containing alcohol dehydrogenase family.</text>
</comment>
<accession>A0AAN6TJB4</accession>
<keyword evidence="7" id="KW-1185">Reference proteome</keyword>
<dbReference type="Proteomes" id="UP001302812">
    <property type="component" value="Unassembled WGS sequence"/>
</dbReference>
<dbReference type="EMBL" id="MU853334">
    <property type="protein sequence ID" value="KAK4115440.1"/>
    <property type="molecule type" value="Genomic_DNA"/>
</dbReference>
<dbReference type="RefSeq" id="XP_064673010.1">
    <property type="nucleotide sequence ID" value="XM_064816580.1"/>
</dbReference>
<keyword evidence="3" id="KW-0521">NADP</keyword>
<evidence type="ECO:0000256" key="4">
    <source>
        <dbReference type="ARBA" id="ARBA00023002"/>
    </source>
</evidence>
<protein>
    <submittedName>
        <fullName evidence="6">GroES-like protein</fullName>
    </submittedName>
</protein>
<reference evidence="6" key="2">
    <citation type="submission" date="2023-05" db="EMBL/GenBank/DDBJ databases">
        <authorList>
            <consortium name="Lawrence Berkeley National Laboratory"/>
            <person name="Steindorff A."/>
            <person name="Hensen N."/>
            <person name="Bonometti L."/>
            <person name="Westerberg I."/>
            <person name="Brannstrom I.O."/>
            <person name="Guillou S."/>
            <person name="Cros-Aarteil S."/>
            <person name="Calhoun S."/>
            <person name="Haridas S."/>
            <person name="Kuo A."/>
            <person name="Mondo S."/>
            <person name="Pangilinan J."/>
            <person name="Riley R."/>
            <person name="Labutti K."/>
            <person name="Andreopoulos B."/>
            <person name="Lipzen A."/>
            <person name="Chen C."/>
            <person name="Yanf M."/>
            <person name="Daum C."/>
            <person name="Ng V."/>
            <person name="Clum A."/>
            <person name="Ohm R."/>
            <person name="Martin F."/>
            <person name="Silar P."/>
            <person name="Natvig D."/>
            <person name="Lalanne C."/>
            <person name="Gautier V."/>
            <person name="Ament-Velasquez S.L."/>
            <person name="Kruys A."/>
            <person name="Hutchinson M.I."/>
            <person name="Powell A.J."/>
            <person name="Barry K."/>
            <person name="Miller A.N."/>
            <person name="Grigoriev I.V."/>
            <person name="Debuchy R."/>
            <person name="Gladieux P."/>
            <person name="Thoren M.H."/>
            <person name="Johannesson H."/>
        </authorList>
    </citation>
    <scope>NUCLEOTIDE SEQUENCE</scope>
    <source>
        <strain evidence="6">CBS 508.74</strain>
    </source>
</reference>
<dbReference type="Gene3D" id="3.90.180.10">
    <property type="entry name" value="Medium-chain alcohol dehydrogenases, catalytic domain"/>
    <property type="match status" value="1"/>
</dbReference>
<evidence type="ECO:0000256" key="3">
    <source>
        <dbReference type="ARBA" id="ARBA00022857"/>
    </source>
</evidence>
<dbReference type="InterPro" id="IPR011032">
    <property type="entry name" value="GroES-like_sf"/>
</dbReference>
<comment type="caution">
    <text evidence="6">The sequence shown here is derived from an EMBL/GenBank/DDBJ whole genome shotgun (WGS) entry which is preliminary data.</text>
</comment>
<keyword evidence="4" id="KW-0560">Oxidoreductase</keyword>
<dbReference type="SUPFAM" id="SSF51735">
    <property type="entry name" value="NAD(P)-binding Rossmann-fold domains"/>
    <property type="match status" value="1"/>
</dbReference>
<dbReference type="GO" id="GO:0000166">
    <property type="term" value="F:nucleotide binding"/>
    <property type="evidence" value="ECO:0007669"/>
    <property type="project" value="UniProtKB-KW"/>
</dbReference>
<dbReference type="CDD" id="cd08249">
    <property type="entry name" value="enoyl_reductase_like"/>
    <property type="match status" value="1"/>
</dbReference>
<name>A0AAN6TJB4_9PEZI</name>
<dbReference type="InterPro" id="IPR020843">
    <property type="entry name" value="ER"/>
</dbReference>
<evidence type="ECO:0000259" key="5">
    <source>
        <dbReference type="SMART" id="SM00829"/>
    </source>
</evidence>
<proteinExistence type="inferred from homology"/>
<organism evidence="6 7">
    <name type="scientific">Canariomyces notabilis</name>
    <dbReference type="NCBI Taxonomy" id="2074819"/>
    <lineage>
        <taxon>Eukaryota</taxon>
        <taxon>Fungi</taxon>
        <taxon>Dikarya</taxon>
        <taxon>Ascomycota</taxon>
        <taxon>Pezizomycotina</taxon>
        <taxon>Sordariomycetes</taxon>
        <taxon>Sordariomycetidae</taxon>
        <taxon>Sordariales</taxon>
        <taxon>Chaetomiaceae</taxon>
        <taxon>Canariomyces</taxon>
    </lineage>
</organism>
<keyword evidence="2" id="KW-0547">Nucleotide-binding</keyword>
<evidence type="ECO:0000313" key="6">
    <source>
        <dbReference type="EMBL" id="KAK4115440.1"/>
    </source>
</evidence>
<reference evidence="6" key="1">
    <citation type="journal article" date="2023" name="Mol. Phylogenet. Evol.">
        <title>Genome-scale phylogeny and comparative genomics of the fungal order Sordariales.</title>
        <authorList>
            <person name="Hensen N."/>
            <person name="Bonometti L."/>
            <person name="Westerberg I."/>
            <person name="Brannstrom I.O."/>
            <person name="Guillou S."/>
            <person name="Cros-Aarteil S."/>
            <person name="Calhoun S."/>
            <person name="Haridas S."/>
            <person name="Kuo A."/>
            <person name="Mondo S."/>
            <person name="Pangilinan J."/>
            <person name="Riley R."/>
            <person name="LaButti K."/>
            <person name="Andreopoulos B."/>
            <person name="Lipzen A."/>
            <person name="Chen C."/>
            <person name="Yan M."/>
            <person name="Daum C."/>
            <person name="Ng V."/>
            <person name="Clum A."/>
            <person name="Steindorff A."/>
            <person name="Ohm R.A."/>
            <person name="Martin F."/>
            <person name="Silar P."/>
            <person name="Natvig D.O."/>
            <person name="Lalanne C."/>
            <person name="Gautier V."/>
            <person name="Ament-Velasquez S.L."/>
            <person name="Kruys A."/>
            <person name="Hutchinson M.I."/>
            <person name="Powell A.J."/>
            <person name="Barry K."/>
            <person name="Miller A.N."/>
            <person name="Grigoriev I.V."/>
            <person name="Debuchy R."/>
            <person name="Gladieux P."/>
            <person name="Hiltunen Thoren M."/>
            <person name="Johannesson H."/>
        </authorList>
    </citation>
    <scope>NUCLEOTIDE SEQUENCE</scope>
    <source>
        <strain evidence="6">CBS 508.74</strain>
    </source>
</reference>
<sequence>MSLPKLQTAVVQSPALPASSPADESLPLAVSDSVPIPVLPSSHHVLVRVLAVALNPTDFKMVTYFPRPFHGDTPALPIGCDFCGVVEDGSESALRSFPVGTRVCGGLFPYGHADKGSNAVSGAFAQWVAADANQLLRVPDGWDDLQGAAVGGICWGTCVLALFEDPEALALPGRPSKPEEKGRPVVVYGGATATGTMACQLLKLSGHYPIAVCSASSTPLVRSYGAIGTAAYTSPTCAESVRALSPDGVAIRHALDCITSPESVATCFAAIGRAGGRYACLEALNDEWRTRKAIRTKEVMGFEGFGLRVTLGQDKGTTYSREANPELYARGNQWAGEMQAALDGGKIKAHPVREVHGRWEGIIEGLGMLRRGEVRGQKLVVRVGDA</sequence>
<dbReference type="PANTHER" id="PTHR45348:SF1">
    <property type="entry name" value="TRANS-ENOYL REDUCTASE STHE"/>
    <property type="match status" value="1"/>
</dbReference>
<dbReference type="AlphaFoldDB" id="A0AAN6TJB4"/>
<dbReference type="GO" id="GO:0016651">
    <property type="term" value="F:oxidoreductase activity, acting on NAD(P)H"/>
    <property type="evidence" value="ECO:0007669"/>
    <property type="project" value="InterPro"/>
</dbReference>
<evidence type="ECO:0000313" key="7">
    <source>
        <dbReference type="Proteomes" id="UP001302812"/>
    </source>
</evidence>
<dbReference type="Gene3D" id="3.40.50.720">
    <property type="entry name" value="NAD(P)-binding Rossmann-like Domain"/>
    <property type="match status" value="1"/>
</dbReference>
<evidence type="ECO:0000256" key="2">
    <source>
        <dbReference type="ARBA" id="ARBA00022741"/>
    </source>
</evidence>
<dbReference type="PANTHER" id="PTHR45348">
    <property type="entry name" value="HYPOTHETICAL OXIDOREDUCTASE (EUROFUNG)"/>
    <property type="match status" value="1"/>
</dbReference>
<gene>
    <name evidence="6" type="ORF">N656DRAFT_787171</name>
</gene>
<dbReference type="InterPro" id="IPR036291">
    <property type="entry name" value="NAD(P)-bd_dom_sf"/>
</dbReference>